<sequence>MKAYKSTALYAIRSHMKRKIVLPVTKLSGTPLLLVSLKRGREKGLKQTEDAKLRESKYDQSLSTKSLETTQSLGQGARIESLLMQLTGARTKILDSLMEQEETHSVRLLPMDQTPPKSHANQSKQDYLSLEIVLSLPEVHLILESI</sequence>
<dbReference type="Proteomes" id="UP000694005">
    <property type="component" value="Chromosome A03"/>
</dbReference>
<feature type="compositionally biased region" description="Basic and acidic residues" evidence="1">
    <location>
        <begin position="44"/>
        <end position="58"/>
    </location>
</feature>
<evidence type="ECO:0000256" key="1">
    <source>
        <dbReference type="SAM" id="MobiDB-lite"/>
    </source>
</evidence>
<dbReference type="Gramene" id="A03p01350.2_BraZ1">
    <property type="protein sequence ID" value="A03p01350.2_BraZ1.CDS.1"/>
    <property type="gene ID" value="A03g01350.2_BraZ1"/>
</dbReference>
<gene>
    <name evidence="3" type="ORF">BRAA03T09510Z</name>
    <name evidence="2" type="ORF">BRAPAZ1V2_A03P01350.2</name>
</gene>
<reference evidence="3" key="1">
    <citation type="submission" date="2018-11" db="EMBL/GenBank/DDBJ databases">
        <authorList>
            <consortium name="Genoscope - CEA"/>
            <person name="William W."/>
        </authorList>
    </citation>
    <scope>NUCLEOTIDE SEQUENCE</scope>
</reference>
<dbReference type="AlphaFoldDB" id="A0A3P5ZE64"/>
<proteinExistence type="predicted"/>
<protein>
    <submittedName>
        <fullName evidence="2">Uncharacterized protein</fullName>
    </submittedName>
</protein>
<name>A0A3P5ZE64_BRACM</name>
<dbReference type="EMBL" id="LR031572">
    <property type="protein sequence ID" value="VDC78292.1"/>
    <property type="molecule type" value="Genomic_DNA"/>
</dbReference>
<dbReference type="EMBL" id="LS974619">
    <property type="protein sequence ID" value="CAG7878792.1"/>
    <property type="molecule type" value="Genomic_DNA"/>
</dbReference>
<feature type="region of interest" description="Disordered" evidence="1">
    <location>
        <begin position="44"/>
        <end position="65"/>
    </location>
</feature>
<accession>A0A3P5ZE64</accession>
<evidence type="ECO:0000313" key="2">
    <source>
        <dbReference type="EMBL" id="CAG7878792.1"/>
    </source>
</evidence>
<evidence type="ECO:0000313" key="3">
    <source>
        <dbReference type="EMBL" id="VDC78292.1"/>
    </source>
</evidence>
<organism evidence="3">
    <name type="scientific">Brassica campestris</name>
    <name type="common">Field mustard</name>
    <dbReference type="NCBI Taxonomy" id="3711"/>
    <lineage>
        <taxon>Eukaryota</taxon>
        <taxon>Viridiplantae</taxon>
        <taxon>Streptophyta</taxon>
        <taxon>Embryophyta</taxon>
        <taxon>Tracheophyta</taxon>
        <taxon>Spermatophyta</taxon>
        <taxon>Magnoliopsida</taxon>
        <taxon>eudicotyledons</taxon>
        <taxon>Gunneridae</taxon>
        <taxon>Pentapetalae</taxon>
        <taxon>rosids</taxon>
        <taxon>malvids</taxon>
        <taxon>Brassicales</taxon>
        <taxon>Brassicaceae</taxon>
        <taxon>Brassiceae</taxon>
        <taxon>Brassica</taxon>
    </lineage>
</organism>